<gene>
    <name evidence="2" type="ORF">AV942_21060</name>
</gene>
<dbReference type="Gene3D" id="2.60.120.10">
    <property type="entry name" value="Jelly Rolls"/>
    <property type="match status" value="1"/>
</dbReference>
<keyword evidence="2" id="KW-0614">Plasmid</keyword>
<dbReference type="PANTHER" id="PTHR12461">
    <property type="entry name" value="HYPOXIA-INDUCIBLE FACTOR 1 ALPHA INHIBITOR-RELATED"/>
    <property type="match status" value="1"/>
</dbReference>
<organism evidence="2 3">
    <name type="scientific">Alteromonas mediterranea</name>
    <dbReference type="NCBI Taxonomy" id="314275"/>
    <lineage>
        <taxon>Bacteria</taxon>
        <taxon>Pseudomonadati</taxon>
        <taxon>Pseudomonadota</taxon>
        <taxon>Gammaproteobacteria</taxon>
        <taxon>Alteromonadales</taxon>
        <taxon>Alteromonadaceae</taxon>
        <taxon>Alteromonas/Salinimonas group</taxon>
        <taxon>Alteromonas</taxon>
    </lineage>
</organism>
<dbReference type="PANTHER" id="PTHR12461:SF105">
    <property type="entry name" value="HYPOXIA-INDUCIBLE FACTOR 1-ALPHA INHIBITOR"/>
    <property type="match status" value="1"/>
</dbReference>
<accession>A0AAC8XNY0</accession>
<dbReference type="InterPro" id="IPR041667">
    <property type="entry name" value="Cupin_8"/>
</dbReference>
<dbReference type="SUPFAM" id="SSF51197">
    <property type="entry name" value="Clavaminate synthase-like"/>
    <property type="match status" value="1"/>
</dbReference>
<feature type="domain" description="JmjC" evidence="1">
    <location>
        <begin position="132"/>
        <end position="298"/>
    </location>
</feature>
<sequence>MIYAMDEQRRMAGLNMNENMLSGQIARVDINDIEPKAFFRLCRQAGYPVIITGVFDDVPLWSLEHLTPWLKGNEYWVREFGENRNIAKQSWKAYSELYEMKFEDYVNSLNSGEASANDIYLSQVVLDKDNGLFAGISSNLNRLCTACGLTRRMWKNINCHLWLGPKGHTEPLHSDEGDSTLCQLYGSKKVTLFPSKRHKDLYPFPFFSHMEPWVCQVDIDNPDFAKYPRAAKAMAEKLELTLNEKEILFIPAQWCHQVSIVDKAYACSVSIMWDIPFTRNFISGRTLVWYLLRLTPDRLKNWIYDGYYRIAEFLK</sequence>
<dbReference type="PROSITE" id="PS51184">
    <property type="entry name" value="JMJC"/>
    <property type="match status" value="1"/>
</dbReference>
<evidence type="ECO:0000259" key="1">
    <source>
        <dbReference type="PROSITE" id="PS51184"/>
    </source>
</evidence>
<evidence type="ECO:0000313" key="2">
    <source>
        <dbReference type="EMBL" id="AMJ80870.1"/>
    </source>
</evidence>
<dbReference type="Proteomes" id="UP000061468">
    <property type="component" value="Plasmid pAMEDUM8_300"/>
</dbReference>
<protein>
    <recommendedName>
        <fullName evidence="1">JmjC domain-containing protein</fullName>
    </recommendedName>
</protein>
<geneLocation type="plasmid" evidence="2 3">
    <name>pAMEDUM8_300</name>
</geneLocation>
<proteinExistence type="predicted"/>
<reference evidence="2 3" key="1">
    <citation type="submission" date="2015-12" db="EMBL/GenBank/DDBJ databases">
        <title>Intraspecies pangenome expansion in the marine bacterium Alteromonas.</title>
        <authorList>
            <person name="Lopez-Perez M."/>
            <person name="Rodriguez-Valera F."/>
        </authorList>
    </citation>
    <scope>NUCLEOTIDE SEQUENCE [LARGE SCALE GENOMIC DNA]</scope>
    <source>
        <strain evidence="2 3">UM8</strain>
        <plasmid evidence="2 3">pAMEDUM8_300</plasmid>
    </source>
</reference>
<dbReference type="InterPro" id="IPR014710">
    <property type="entry name" value="RmlC-like_jellyroll"/>
</dbReference>
<dbReference type="InterPro" id="IPR003347">
    <property type="entry name" value="JmjC_dom"/>
</dbReference>
<name>A0AAC8XNY0_9ALTE</name>
<dbReference type="AlphaFoldDB" id="A0AAC8XNY0"/>
<evidence type="ECO:0000313" key="3">
    <source>
        <dbReference type="Proteomes" id="UP000061468"/>
    </source>
</evidence>
<dbReference type="Pfam" id="PF13621">
    <property type="entry name" value="Cupin_8"/>
    <property type="match status" value="1"/>
</dbReference>
<dbReference type="EMBL" id="CP013929">
    <property type="protein sequence ID" value="AMJ80870.1"/>
    <property type="molecule type" value="Genomic_DNA"/>
</dbReference>